<name>N2BJ90_9FIRM</name>
<sequence>MARIMLCILLVVVLLLEQPQFTKGRGAMERPLSPSLDYAYTLNEARNANSSIPVYDIIYNLNLGENHYRNPSVYYEQLLPLKLMSPRREGYNFAGWYTDSSYKHPLTEITDCKDGNLILFAKWTKKISASMNIQLYSYGASSLTRSPEKKLADMNYRILEDLDIPGMPYTRFEDYIANKLFNVDQCPQGLCVTEELIFVTSYSTGEKENYGCLYVFDRKTGEYLMTLSMKPGSHLGGICYDGESLWVCHSNYRTIERLDYALIRELARHKPGRTIELTQEHEEYRVSNSPSCITYFSGKLWIATHTRFFKSVMKSYRFTNGSPEECEEFAIPDKVQGVAFDEKGHVYLSTSFGREKSSYIKVYKSAYDLSKHPEKPAECVEMPPCSEELAIAGDELLVLFESGAQKYMEGTDGKGKALAPLDHMVAIHLDSF</sequence>
<evidence type="ECO:0008006" key="4">
    <source>
        <dbReference type="Google" id="ProtNLM"/>
    </source>
</evidence>
<keyword evidence="3" id="KW-1185">Reference proteome</keyword>
<dbReference type="InterPro" id="IPR042229">
    <property type="entry name" value="Listeria/Bacterioides_rpt_sf"/>
</dbReference>
<dbReference type="PATRIC" id="fig|1235802.3.peg.651"/>
<dbReference type="OrthoDB" id="7064788at2"/>
<evidence type="ECO:0000313" key="2">
    <source>
        <dbReference type="EMBL" id="EMZ36899.1"/>
    </source>
</evidence>
<dbReference type="Gene3D" id="2.60.40.4270">
    <property type="entry name" value="Listeria-Bacteroides repeat domain"/>
    <property type="match status" value="1"/>
</dbReference>
<organism evidence="2 3">
    <name type="scientific">Eubacterium plexicaudatum ASF492</name>
    <dbReference type="NCBI Taxonomy" id="1235802"/>
    <lineage>
        <taxon>Bacteria</taxon>
        <taxon>Bacillati</taxon>
        <taxon>Bacillota</taxon>
        <taxon>Clostridia</taxon>
        <taxon>Eubacteriales</taxon>
        <taxon>Eubacteriaceae</taxon>
        <taxon>Eubacterium</taxon>
    </lineage>
</organism>
<dbReference type="NCBIfam" id="TIGR02543">
    <property type="entry name" value="List_Bact_rpt"/>
    <property type="match status" value="1"/>
</dbReference>
<comment type="subcellular location">
    <subcellularLocation>
        <location evidence="1">Cell envelope</location>
    </subcellularLocation>
</comment>
<dbReference type="EMBL" id="AQFT01000020">
    <property type="protein sequence ID" value="EMZ36899.1"/>
    <property type="molecule type" value="Genomic_DNA"/>
</dbReference>
<dbReference type="Proteomes" id="UP000012589">
    <property type="component" value="Unassembled WGS sequence"/>
</dbReference>
<dbReference type="eggNOG" id="COG5492">
    <property type="taxonomic scope" value="Bacteria"/>
</dbReference>
<evidence type="ECO:0000256" key="1">
    <source>
        <dbReference type="ARBA" id="ARBA00004196"/>
    </source>
</evidence>
<dbReference type="HOGENOM" id="CLU_632947_0_0_9"/>
<comment type="caution">
    <text evidence="2">The sequence shown here is derived from an EMBL/GenBank/DDBJ whole genome shotgun (WGS) entry which is preliminary data.</text>
</comment>
<protein>
    <recommendedName>
        <fullName evidence="4">Listeria/Bacterioides repeat-containing protein</fullName>
    </recommendedName>
</protein>
<dbReference type="Pfam" id="PF09479">
    <property type="entry name" value="Flg_new"/>
    <property type="match status" value="1"/>
</dbReference>
<dbReference type="AlphaFoldDB" id="N2BJ90"/>
<dbReference type="InterPro" id="IPR013378">
    <property type="entry name" value="InlB-like_B-rpt"/>
</dbReference>
<gene>
    <name evidence="2" type="ORF">C823_00621</name>
</gene>
<dbReference type="eggNOG" id="COG3391">
    <property type="taxonomic scope" value="Bacteria"/>
</dbReference>
<proteinExistence type="predicted"/>
<dbReference type="SUPFAM" id="SSF63829">
    <property type="entry name" value="Calcium-dependent phosphotriesterase"/>
    <property type="match status" value="1"/>
</dbReference>
<dbReference type="STRING" id="1235802.C823_00621"/>
<evidence type="ECO:0000313" key="3">
    <source>
        <dbReference type="Proteomes" id="UP000012589"/>
    </source>
</evidence>
<accession>N2BJ90</accession>
<dbReference type="GO" id="GO:0030313">
    <property type="term" value="C:cell envelope"/>
    <property type="evidence" value="ECO:0007669"/>
    <property type="project" value="UniProtKB-SubCell"/>
</dbReference>
<reference evidence="2 3" key="1">
    <citation type="journal article" date="2014" name="Genome Announc.">
        <title>Draft genome sequences of the altered schaedler flora, a defined bacterial community from gnotobiotic mice.</title>
        <authorList>
            <person name="Wannemuehler M.J."/>
            <person name="Overstreet A.M."/>
            <person name="Ward D.V."/>
            <person name="Phillips G.J."/>
        </authorList>
    </citation>
    <scope>NUCLEOTIDE SEQUENCE [LARGE SCALE GENOMIC DNA]</scope>
    <source>
        <strain evidence="2 3">ASF492</strain>
    </source>
</reference>